<dbReference type="EMBL" id="AXCM01010310">
    <property type="status" value="NOT_ANNOTATED_CDS"/>
    <property type="molecule type" value="Genomic_DNA"/>
</dbReference>
<organism evidence="2 3">
    <name type="scientific">Anopheles culicifacies</name>
    <dbReference type="NCBI Taxonomy" id="139723"/>
    <lineage>
        <taxon>Eukaryota</taxon>
        <taxon>Metazoa</taxon>
        <taxon>Ecdysozoa</taxon>
        <taxon>Arthropoda</taxon>
        <taxon>Hexapoda</taxon>
        <taxon>Insecta</taxon>
        <taxon>Pterygota</taxon>
        <taxon>Neoptera</taxon>
        <taxon>Endopterygota</taxon>
        <taxon>Diptera</taxon>
        <taxon>Nematocera</taxon>
        <taxon>Culicoidea</taxon>
        <taxon>Culicidae</taxon>
        <taxon>Anophelinae</taxon>
        <taxon>Anopheles</taxon>
        <taxon>culicifacies species complex</taxon>
    </lineage>
</organism>
<name>A0A182MJX6_9DIPT</name>
<reference evidence="3" key="1">
    <citation type="submission" date="2013-09" db="EMBL/GenBank/DDBJ databases">
        <title>The Genome Sequence of Anopheles culicifacies species A.</title>
        <authorList>
            <consortium name="The Broad Institute Genomics Platform"/>
            <person name="Neafsey D.E."/>
            <person name="Besansky N."/>
            <person name="Howell P."/>
            <person name="Walton C."/>
            <person name="Young S.K."/>
            <person name="Zeng Q."/>
            <person name="Gargeya S."/>
            <person name="Fitzgerald M."/>
            <person name="Haas B."/>
            <person name="Abouelleil A."/>
            <person name="Allen A.W."/>
            <person name="Alvarado L."/>
            <person name="Arachchi H.M."/>
            <person name="Berlin A.M."/>
            <person name="Chapman S.B."/>
            <person name="Gainer-Dewar J."/>
            <person name="Goldberg J."/>
            <person name="Griggs A."/>
            <person name="Gujja S."/>
            <person name="Hansen M."/>
            <person name="Howarth C."/>
            <person name="Imamovic A."/>
            <person name="Ireland A."/>
            <person name="Larimer J."/>
            <person name="McCowan C."/>
            <person name="Murphy C."/>
            <person name="Pearson M."/>
            <person name="Poon T.W."/>
            <person name="Priest M."/>
            <person name="Roberts A."/>
            <person name="Saif S."/>
            <person name="Shea T."/>
            <person name="Sisk P."/>
            <person name="Sykes S."/>
            <person name="Wortman J."/>
            <person name="Nusbaum C."/>
            <person name="Birren B."/>
        </authorList>
    </citation>
    <scope>NUCLEOTIDE SEQUENCE [LARGE SCALE GENOMIC DNA]</scope>
    <source>
        <strain evidence="3">A-37</strain>
    </source>
</reference>
<dbReference type="Proteomes" id="UP000075883">
    <property type="component" value="Unassembled WGS sequence"/>
</dbReference>
<protein>
    <recommendedName>
        <fullName evidence="4">Vesicle transport protein GOT1B</fullName>
    </recommendedName>
</protein>
<dbReference type="GO" id="GO:0016020">
    <property type="term" value="C:membrane"/>
    <property type="evidence" value="ECO:0007669"/>
    <property type="project" value="TreeGrafter"/>
</dbReference>
<dbReference type="GO" id="GO:0006888">
    <property type="term" value="P:endoplasmic reticulum to Golgi vesicle-mediated transport"/>
    <property type="evidence" value="ECO:0007669"/>
    <property type="project" value="InterPro"/>
</dbReference>
<evidence type="ECO:0000313" key="2">
    <source>
        <dbReference type="EnsemblMetazoa" id="ACUA020084-PA"/>
    </source>
</evidence>
<reference evidence="2" key="2">
    <citation type="submission" date="2020-05" db="UniProtKB">
        <authorList>
            <consortium name="EnsemblMetazoa"/>
        </authorList>
    </citation>
    <scope>IDENTIFICATION</scope>
    <source>
        <strain evidence="2">A-37</strain>
    </source>
</reference>
<proteinExistence type="predicted"/>
<keyword evidence="3" id="KW-1185">Reference proteome</keyword>
<feature type="transmembrane region" description="Helical" evidence="1">
    <location>
        <begin position="42"/>
        <end position="62"/>
    </location>
</feature>
<dbReference type="GO" id="GO:0005783">
    <property type="term" value="C:endoplasmic reticulum"/>
    <property type="evidence" value="ECO:0007669"/>
    <property type="project" value="TreeGrafter"/>
</dbReference>
<dbReference type="VEuPathDB" id="VectorBase:ACUA020084"/>
<evidence type="ECO:0000313" key="3">
    <source>
        <dbReference type="Proteomes" id="UP000075883"/>
    </source>
</evidence>
<keyword evidence="1" id="KW-0812">Transmembrane</keyword>
<dbReference type="GO" id="GO:0042147">
    <property type="term" value="P:retrograde transport, endosome to Golgi"/>
    <property type="evidence" value="ECO:0007669"/>
    <property type="project" value="InterPro"/>
</dbReference>
<accession>A0A182MJX6</accession>
<evidence type="ECO:0008006" key="4">
    <source>
        <dbReference type="Google" id="ProtNLM"/>
    </source>
</evidence>
<dbReference type="EnsemblMetazoa" id="ACUA020084-RA">
    <property type="protein sequence ID" value="ACUA020084-PA"/>
    <property type="gene ID" value="ACUA020084"/>
</dbReference>
<dbReference type="PANTHER" id="PTHR21493">
    <property type="entry name" value="CGI-141-RELATED/LIPASE CONTAINING PROTEIN"/>
    <property type="match status" value="1"/>
</dbReference>
<dbReference type="PANTHER" id="PTHR21493:SF9">
    <property type="entry name" value="GOLGI TRANSPORT PROTEIN 1-RELATED"/>
    <property type="match status" value="1"/>
</dbReference>
<sequence>MFEITDTQKIGVGLAGFGITFLFLGTLLLFDKGLLAIGNHKMKASIAFFGGIAIVLLGYPLIGMLIEMYGFILLFSGFFPVAINFLRRVPVLGNILNMPGISRTIDWLAGESDRTTHECTASTTEHVREGTLEEGTTTFLLGDGCPAVKRALVHDLGLGATRLHHHATTDGVEGIGHDTGNGGHDLSDGPAHVEWCSLRVRQHTAGSIVKAEVGSTVDDDTCEKGRNACMVMHMPPYRATPSPNCRHLPGTGEVERVDEAQRGSAGHTTGGQVTDEVAHELGVLVHTTQEHLLVLVLEGEVEGLRREVTDDVGEITAPEGTEALLARDTHEAIDHALVAVGLCDLLRDVLNL</sequence>
<evidence type="ECO:0000256" key="1">
    <source>
        <dbReference type="SAM" id="Phobius"/>
    </source>
</evidence>
<dbReference type="AlphaFoldDB" id="A0A182MJX6"/>
<dbReference type="InterPro" id="IPR045176">
    <property type="entry name" value="Got1"/>
</dbReference>
<keyword evidence="1" id="KW-1133">Transmembrane helix</keyword>
<dbReference type="GO" id="GO:0005829">
    <property type="term" value="C:cytosol"/>
    <property type="evidence" value="ECO:0007669"/>
    <property type="project" value="GOC"/>
</dbReference>
<dbReference type="STRING" id="139723.A0A182MJX6"/>
<feature type="transmembrane region" description="Helical" evidence="1">
    <location>
        <begin position="12"/>
        <end position="30"/>
    </location>
</feature>
<keyword evidence="1" id="KW-0472">Membrane</keyword>